<evidence type="ECO:0008006" key="4">
    <source>
        <dbReference type="Google" id="ProtNLM"/>
    </source>
</evidence>
<feature type="chain" id="PRO_5045869005" description="SWIM-type domain-containing protein" evidence="1">
    <location>
        <begin position="21"/>
        <end position="418"/>
    </location>
</feature>
<feature type="signal peptide" evidence="1">
    <location>
        <begin position="1"/>
        <end position="20"/>
    </location>
</feature>
<accession>A0ABQ9ZJY4</accession>
<dbReference type="EMBL" id="JAOYFB010000004">
    <property type="protein sequence ID" value="KAK4013233.1"/>
    <property type="molecule type" value="Genomic_DNA"/>
</dbReference>
<reference evidence="2 3" key="1">
    <citation type="journal article" date="2023" name="Nucleic Acids Res.">
        <title>The hologenome of Daphnia magna reveals possible DNA methylation and microbiome-mediated evolution of the host genome.</title>
        <authorList>
            <person name="Chaturvedi A."/>
            <person name="Li X."/>
            <person name="Dhandapani V."/>
            <person name="Marshall H."/>
            <person name="Kissane S."/>
            <person name="Cuenca-Cambronero M."/>
            <person name="Asole G."/>
            <person name="Calvet F."/>
            <person name="Ruiz-Romero M."/>
            <person name="Marangio P."/>
            <person name="Guigo R."/>
            <person name="Rago D."/>
            <person name="Mirbahai L."/>
            <person name="Eastwood N."/>
            <person name="Colbourne J.K."/>
            <person name="Zhou J."/>
            <person name="Mallon E."/>
            <person name="Orsini L."/>
        </authorList>
    </citation>
    <scope>NUCLEOTIDE SEQUENCE [LARGE SCALE GENOMIC DNA]</scope>
    <source>
        <strain evidence="2">LRV0_1</strain>
    </source>
</reference>
<organism evidence="2 3">
    <name type="scientific">Daphnia magna</name>
    <dbReference type="NCBI Taxonomy" id="35525"/>
    <lineage>
        <taxon>Eukaryota</taxon>
        <taxon>Metazoa</taxon>
        <taxon>Ecdysozoa</taxon>
        <taxon>Arthropoda</taxon>
        <taxon>Crustacea</taxon>
        <taxon>Branchiopoda</taxon>
        <taxon>Diplostraca</taxon>
        <taxon>Cladocera</taxon>
        <taxon>Anomopoda</taxon>
        <taxon>Daphniidae</taxon>
        <taxon>Daphnia</taxon>
    </lineage>
</organism>
<gene>
    <name evidence="2" type="ORF">OUZ56_025467</name>
</gene>
<name>A0ABQ9ZJY4_9CRUS</name>
<dbReference type="Proteomes" id="UP001234178">
    <property type="component" value="Unassembled WGS sequence"/>
</dbReference>
<evidence type="ECO:0000256" key="1">
    <source>
        <dbReference type="SAM" id="SignalP"/>
    </source>
</evidence>
<comment type="caution">
    <text evidence="2">The sequence shown here is derived from an EMBL/GenBank/DDBJ whole genome shotgun (WGS) entry which is preliminary data.</text>
</comment>
<keyword evidence="3" id="KW-1185">Reference proteome</keyword>
<evidence type="ECO:0000313" key="2">
    <source>
        <dbReference type="EMBL" id="KAK4013233.1"/>
    </source>
</evidence>
<evidence type="ECO:0000313" key="3">
    <source>
        <dbReference type="Proteomes" id="UP001234178"/>
    </source>
</evidence>
<proteinExistence type="predicted"/>
<protein>
    <recommendedName>
        <fullName evidence="4">SWIM-type domain-containing protein</fullName>
    </recommendedName>
</protein>
<sequence length="418" mass="47705">MWSLMFGLSSFILQSHRTFSLDLPSSHYLCTFLTLFPSDEDFNRMIVEGLMYREARDPNGTLVWVAECDLNCNHGESTVGLTCRSTLVLRDEMCRHVRRPECRVGPVELHSHRNPTVHEVRYLSLRYKVRIFCAERRSVAGFQYDIRELVQRYNLPWSQRDVGRVWCRTVPWYSSDSPERAAYLRRQEAGRARRAAHRLVFDERCDVVGAPESPVMPVVRDPATPTGSPVLEPVNVPPVAEPPEVLEAARLVVGCRVSFSSIQNALHRVQRWFKVKTDGIRRSPLPEEGKTGEGQRKQILERTASGLEQLGITRERYERLQGPLIRKTIRPKRGLLDARGSALNWLLGVATDKSLEGLNDHLEALAKETSGIVHTMSQQATLVNDTLRELQDHALAIDQLDHSLLQSRPLSWLSLLYR</sequence>
<keyword evidence="1" id="KW-0732">Signal</keyword>